<dbReference type="GO" id="GO:0003676">
    <property type="term" value="F:nucleic acid binding"/>
    <property type="evidence" value="ECO:0007669"/>
    <property type="project" value="InterPro"/>
</dbReference>
<name>A0AAN9TVV4_9HEMI</name>
<evidence type="ECO:0000256" key="2">
    <source>
        <dbReference type="SAM" id="MobiDB-lite"/>
    </source>
</evidence>
<feature type="compositionally biased region" description="Basic and acidic residues" evidence="2">
    <location>
        <begin position="95"/>
        <end position="111"/>
    </location>
</feature>
<dbReference type="AlphaFoldDB" id="A0AAN9TVV4"/>
<evidence type="ECO:0000256" key="1">
    <source>
        <dbReference type="PROSITE-ProRule" id="PRU00047"/>
    </source>
</evidence>
<feature type="region of interest" description="Disordered" evidence="2">
    <location>
        <begin position="1"/>
        <end position="115"/>
    </location>
</feature>
<comment type="caution">
    <text evidence="4">The sequence shown here is derived from an EMBL/GenBank/DDBJ whole genome shotgun (WGS) entry which is preliminary data.</text>
</comment>
<dbReference type="SMART" id="SM00343">
    <property type="entry name" value="ZnF_C2HC"/>
    <property type="match status" value="4"/>
</dbReference>
<feature type="compositionally biased region" description="Low complexity" evidence="2">
    <location>
        <begin position="202"/>
        <end position="229"/>
    </location>
</feature>
<dbReference type="Gene3D" id="4.10.60.10">
    <property type="entry name" value="Zinc finger, CCHC-type"/>
    <property type="match status" value="2"/>
</dbReference>
<dbReference type="InterPro" id="IPR001878">
    <property type="entry name" value="Znf_CCHC"/>
</dbReference>
<dbReference type="GO" id="GO:0008270">
    <property type="term" value="F:zinc ion binding"/>
    <property type="evidence" value="ECO:0007669"/>
    <property type="project" value="UniProtKB-KW"/>
</dbReference>
<keyword evidence="1" id="KW-0863">Zinc-finger</keyword>
<dbReference type="EMBL" id="JBBCAQ010000002">
    <property type="protein sequence ID" value="KAK7605306.1"/>
    <property type="molecule type" value="Genomic_DNA"/>
</dbReference>
<feature type="region of interest" description="Disordered" evidence="2">
    <location>
        <begin position="166"/>
        <end position="249"/>
    </location>
</feature>
<dbReference type="InterPro" id="IPR036875">
    <property type="entry name" value="Znf_CCHC_sf"/>
</dbReference>
<feature type="compositionally biased region" description="Low complexity" evidence="2">
    <location>
        <begin position="179"/>
        <end position="194"/>
    </location>
</feature>
<dbReference type="SUPFAM" id="SSF57756">
    <property type="entry name" value="Retrovirus zinc finger-like domains"/>
    <property type="match status" value="2"/>
</dbReference>
<proteinExistence type="predicted"/>
<dbReference type="PROSITE" id="PS50158">
    <property type="entry name" value="ZF_CCHC"/>
    <property type="match status" value="1"/>
</dbReference>
<evidence type="ECO:0000313" key="5">
    <source>
        <dbReference type="Proteomes" id="UP001367676"/>
    </source>
</evidence>
<gene>
    <name evidence="4" type="ORF">V9T40_007164</name>
</gene>
<evidence type="ECO:0000259" key="3">
    <source>
        <dbReference type="PROSITE" id="PS50158"/>
    </source>
</evidence>
<accession>A0AAN9TVV4</accession>
<keyword evidence="1" id="KW-0862">Zinc</keyword>
<feature type="domain" description="CCHC-type" evidence="3">
    <location>
        <begin position="118"/>
        <end position="131"/>
    </location>
</feature>
<protein>
    <recommendedName>
        <fullName evidence="3">CCHC-type domain-containing protein</fullName>
    </recommendedName>
</protein>
<organism evidence="4 5">
    <name type="scientific">Parthenolecanium corni</name>
    <dbReference type="NCBI Taxonomy" id="536013"/>
    <lineage>
        <taxon>Eukaryota</taxon>
        <taxon>Metazoa</taxon>
        <taxon>Ecdysozoa</taxon>
        <taxon>Arthropoda</taxon>
        <taxon>Hexapoda</taxon>
        <taxon>Insecta</taxon>
        <taxon>Pterygota</taxon>
        <taxon>Neoptera</taxon>
        <taxon>Paraneoptera</taxon>
        <taxon>Hemiptera</taxon>
        <taxon>Sternorrhyncha</taxon>
        <taxon>Coccoidea</taxon>
        <taxon>Coccidae</taxon>
        <taxon>Parthenolecanium</taxon>
    </lineage>
</organism>
<feature type="compositionally biased region" description="Pro residues" evidence="2">
    <location>
        <begin position="82"/>
        <end position="91"/>
    </location>
</feature>
<keyword evidence="5" id="KW-1185">Reference proteome</keyword>
<sequence>MVGGVVKRSAVRRTSVSEMASKIKTPYMAGPLLQRTSPRPAERMSPKESPKGRGPEARKLMDKLADEIQDSLTKLFNKKQGPPSPSQPRPAPLTRLERRPPVGKHPAERMMESGPPICFNCGRRSHRTEECLLPDGKGKRCYNCLKLATHSAKDCRAPQANMSDAIRASRGVSRGRGPGSSRMSSRPMRSRSSPSPSPPSPRRGFPSMRGRSSIRGRSYFRGGPSGSRSSPKRFLPRNPDRGPTKPSRVAVPTCRVCGNRGHPSHECTKRKSSCHVCKKTGHLAAVCRFR</sequence>
<keyword evidence="1" id="KW-0479">Metal-binding</keyword>
<evidence type="ECO:0000313" key="4">
    <source>
        <dbReference type="EMBL" id="KAK7605306.1"/>
    </source>
</evidence>
<dbReference type="Proteomes" id="UP001367676">
    <property type="component" value="Unassembled WGS sequence"/>
</dbReference>
<reference evidence="4 5" key="1">
    <citation type="submission" date="2024-03" db="EMBL/GenBank/DDBJ databases">
        <title>Adaptation during the transition from Ophiocordyceps entomopathogen to insect associate is accompanied by gene loss and intensified selection.</title>
        <authorList>
            <person name="Ward C.M."/>
            <person name="Onetto C.A."/>
            <person name="Borneman A.R."/>
        </authorList>
    </citation>
    <scope>NUCLEOTIDE SEQUENCE [LARGE SCALE GENOMIC DNA]</scope>
    <source>
        <strain evidence="4">AWRI1</strain>
        <tissue evidence="4">Single Adult Female</tissue>
    </source>
</reference>
<feature type="compositionally biased region" description="Basic and acidic residues" evidence="2">
    <location>
        <begin position="40"/>
        <end position="66"/>
    </location>
</feature>